<comment type="caution">
    <text evidence="2">The sequence shown here is derived from an EMBL/GenBank/DDBJ whole genome shotgun (WGS) entry which is preliminary data.</text>
</comment>
<dbReference type="Proteomes" id="UP000070257">
    <property type="component" value="Unassembled WGS sequence"/>
</dbReference>
<accession>A0A656YWL2</accession>
<reference evidence="2 3" key="1">
    <citation type="journal article" date="2016" name="Sci. Rep.">
        <title>Metabolic traits of an uncultured archaeal lineage -MSBL1- from brine pools of the Red Sea.</title>
        <authorList>
            <person name="Mwirichia R."/>
            <person name="Alam I."/>
            <person name="Rashid M."/>
            <person name="Vinu M."/>
            <person name="Ba-Alawi W."/>
            <person name="Anthony Kamau A."/>
            <person name="Kamanda Ngugi D."/>
            <person name="Goker M."/>
            <person name="Klenk H.P."/>
            <person name="Bajic V."/>
            <person name="Stingl U."/>
        </authorList>
    </citation>
    <scope>NUCLEOTIDE SEQUENCE [LARGE SCALE GENOMIC DNA]</scope>
    <source>
        <strain evidence="2">SCGC-AAA259J03</strain>
    </source>
</reference>
<proteinExistence type="predicted"/>
<organism evidence="2 3">
    <name type="scientific">candidate division MSBL1 archaeon SCGC-AAA259J03</name>
    <dbReference type="NCBI Taxonomy" id="1698269"/>
    <lineage>
        <taxon>Archaea</taxon>
        <taxon>Methanobacteriati</taxon>
        <taxon>Methanobacteriota</taxon>
        <taxon>candidate division MSBL1</taxon>
    </lineage>
</organism>
<name>A0A656YWL2_9EURY</name>
<feature type="region of interest" description="Disordered" evidence="1">
    <location>
        <begin position="1"/>
        <end position="29"/>
    </location>
</feature>
<dbReference type="EMBL" id="LHXT01000018">
    <property type="protein sequence ID" value="KXA98508.1"/>
    <property type="molecule type" value="Genomic_DNA"/>
</dbReference>
<gene>
    <name evidence="2" type="ORF">AKJ39_01820</name>
</gene>
<evidence type="ECO:0000313" key="3">
    <source>
        <dbReference type="Proteomes" id="UP000070257"/>
    </source>
</evidence>
<dbReference type="AlphaFoldDB" id="A0A656YWL2"/>
<evidence type="ECO:0000256" key="1">
    <source>
        <dbReference type="SAM" id="MobiDB-lite"/>
    </source>
</evidence>
<keyword evidence="3" id="KW-1185">Reference proteome</keyword>
<evidence type="ECO:0000313" key="2">
    <source>
        <dbReference type="EMBL" id="KXA98508.1"/>
    </source>
</evidence>
<sequence length="106" mass="12320">MTERETRETMTRSKNEYPGEGKIAETGRRSDDLYRTHSLVVGVPRRSKAKDMTRYYLMDKYRKIDYEDVTFDRVLKKLAEGADKTAVLVEAKVPIKAVRGVHKDRP</sequence>
<protein>
    <submittedName>
        <fullName evidence="2">Uncharacterized protein</fullName>
    </submittedName>
</protein>